<dbReference type="InterPro" id="IPR049920">
    <property type="entry name" value="IK1_05631-like"/>
</dbReference>
<feature type="transmembrane region" description="Helical" evidence="1">
    <location>
        <begin position="33"/>
        <end position="54"/>
    </location>
</feature>
<keyword evidence="1" id="KW-0472">Membrane</keyword>
<dbReference type="Pfam" id="PF18159">
    <property type="entry name" value="S_4TM"/>
    <property type="match status" value="1"/>
</dbReference>
<evidence type="ECO:0000313" key="3">
    <source>
        <dbReference type="Proteomes" id="UP000228641"/>
    </source>
</evidence>
<dbReference type="Proteomes" id="UP000228641">
    <property type="component" value="Unassembled WGS sequence"/>
</dbReference>
<dbReference type="RefSeq" id="WP_100189683.1">
    <property type="nucleotide sequence ID" value="NZ_PGGD01000001.1"/>
</dbReference>
<gene>
    <name evidence="2" type="ORF">CUB97_05650</name>
</gene>
<sequence length="293" mass="33873">MAKNNIVELENSQVHINQLKAARHLYTKASRYSISYMVFCAFIPVVISIGRMFLSPDNHFALNAMMAYGVVALVAGFILESSTSKHRNLAAKIQQLFDSEVFGLEWNSHLWGAKPPLENISDNFGNLSNDGFRNWYDSQIDGLNRMEAILICQRTNLAYDSKLRRRFNYIVSTIAIVVSLLILLVSFYRNERIQTAIVFVGVPLVPIIKWFFSTMKKNLDDIESCESLKSFIDNNLEKLKKNHRSINESTLYRIQDRIYFHRKTAFKIPDCLYNIMRKGQEESVRTMVNQLSH</sequence>
<dbReference type="AlphaFoldDB" id="A0A2M8M998"/>
<feature type="transmembrane region" description="Helical" evidence="1">
    <location>
        <begin position="193"/>
        <end position="212"/>
    </location>
</feature>
<organism evidence="2 3">
    <name type="scientific">Prevotella intermedia</name>
    <dbReference type="NCBI Taxonomy" id="28131"/>
    <lineage>
        <taxon>Bacteria</taxon>
        <taxon>Pseudomonadati</taxon>
        <taxon>Bacteroidota</taxon>
        <taxon>Bacteroidia</taxon>
        <taxon>Bacteroidales</taxon>
        <taxon>Prevotellaceae</taxon>
        <taxon>Prevotella</taxon>
    </lineage>
</organism>
<evidence type="ECO:0000256" key="1">
    <source>
        <dbReference type="SAM" id="Phobius"/>
    </source>
</evidence>
<protein>
    <submittedName>
        <fullName evidence="2">Uncharacterized protein</fullName>
    </submittedName>
</protein>
<evidence type="ECO:0000313" key="2">
    <source>
        <dbReference type="EMBL" id="PJF00769.1"/>
    </source>
</evidence>
<feature type="transmembrane region" description="Helical" evidence="1">
    <location>
        <begin position="60"/>
        <end position="79"/>
    </location>
</feature>
<feature type="transmembrane region" description="Helical" evidence="1">
    <location>
        <begin position="167"/>
        <end position="187"/>
    </location>
</feature>
<accession>A0A2M8M998</accession>
<dbReference type="EMBL" id="PGGD01000001">
    <property type="protein sequence ID" value="PJF00769.1"/>
    <property type="molecule type" value="Genomic_DNA"/>
</dbReference>
<keyword evidence="1" id="KW-1133">Transmembrane helix</keyword>
<keyword evidence="1" id="KW-0812">Transmembrane</keyword>
<reference evidence="2 3" key="1">
    <citation type="submission" date="2017-11" db="EMBL/GenBank/DDBJ databases">
        <title>Genome sequencing of Prevotella intermedia KCOM 1779.</title>
        <authorList>
            <person name="Kook J.-K."/>
            <person name="Park S.-N."/>
            <person name="Lim Y.K."/>
        </authorList>
    </citation>
    <scope>NUCLEOTIDE SEQUENCE [LARGE SCALE GENOMIC DNA]</scope>
    <source>
        <strain evidence="2 3">KCOM 1779</strain>
    </source>
</reference>
<comment type="caution">
    <text evidence="2">The sequence shown here is derived from an EMBL/GenBank/DDBJ whole genome shotgun (WGS) entry which is preliminary data.</text>
</comment>
<name>A0A2M8M998_PREIN</name>
<proteinExistence type="predicted"/>